<accession>A0ABY4E4Z0</accession>
<sequence>MKQVFVLSHVVLLPPDFEQEQQKWVGIYTTQENALAAIERLKQQRGFRDHPNLIDYDAEHPDFQGFSIDSYDLDQDYWPEGYDLDAN</sequence>
<evidence type="ECO:0000313" key="3">
    <source>
        <dbReference type="Proteomes" id="UP000832011"/>
    </source>
</evidence>
<dbReference type="InterPro" id="IPR055760">
    <property type="entry name" value="DUF7336"/>
</dbReference>
<keyword evidence="3" id="KW-1185">Reference proteome</keyword>
<gene>
    <name evidence="2" type="ORF">LVJ82_18325</name>
</gene>
<feature type="domain" description="DUF7336" evidence="1">
    <location>
        <begin position="3"/>
        <end position="80"/>
    </location>
</feature>
<reference evidence="2 3" key="1">
    <citation type="journal article" date="2022" name="Res Sq">
        <title>Evolution of multicellular longitudinally dividing oral cavity symbionts (Neisseriaceae).</title>
        <authorList>
            <person name="Nyongesa S."/>
            <person name="Weber P."/>
            <person name="Bernet E."/>
            <person name="Pullido F."/>
            <person name="Nieckarz M."/>
            <person name="Delaby M."/>
            <person name="Nieves C."/>
            <person name="Viehboeck T."/>
            <person name="Krause N."/>
            <person name="Rivera-Millot A."/>
            <person name="Nakamura A."/>
            <person name="Vischer N."/>
            <person name="VanNieuwenhze M."/>
            <person name="Brun Y."/>
            <person name="Cava F."/>
            <person name="Bulgheresi S."/>
            <person name="Veyrier F."/>
        </authorList>
    </citation>
    <scope>NUCLEOTIDE SEQUENCE [LARGE SCALE GENOMIC DNA]</scope>
    <source>
        <strain evidence="2 3">SN4</strain>
    </source>
</reference>
<protein>
    <recommendedName>
        <fullName evidence="1">DUF7336 domain-containing protein</fullName>
    </recommendedName>
</protein>
<proteinExistence type="predicted"/>
<dbReference type="RefSeq" id="WP_058357071.1">
    <property type="nucleotide sequence ID" value="NZ_CABKVG010000010.1"/>
</dbReference>
<dbReference type="Proteomes" id="UP000832011">
    <property type="component" value="Chromosome"/>
</dbReference>
<evidence type="ECO:0000259" key="1">
    <source>
        <dbReference type="Pfam" id="PF24024"/>
    </source>
</evidence>
<name>A0ABY4E4Z0_9NEIS</name>
<evidence type="ECO:0000313" key="2">
    <source>
        <dbReference type="EMBL" id="UOO89373.1"/>
    </source>
</evidence>
<dbReference type="Pfam" id="PF24024">
    <property type="entry name" value="DUF7336"/>
    <property type="match status" value="1"/>
</dbReference>
<dbReference type="EMBL" id="CP091511">
    <property type="protein sequence ID" value="UOO89373.1"/>
    <property type="molecule type" value="Genomic_DNA"/>
</dbReference>
<organism evidence="2 3">
    <name type="scientific">Vitreoscilla massiliensis</name>
    <dbReference type="NCBI Taxonomy" id="1689272"/>
    <lineage>
        <taxon>Bacteria</taxon>
        <taxon>Pseudomonadati</taxon>
        <taxon>Pseudomonadota</taxon>
        <taxon>Betaproteobacteria</taxon>
        <taxon>Neisseriales</taxon>
        <taxon>Neisseriaceae</taxon>
        <taxon>Vitreoscilla</taxon>
    </lineage>
</organism>